<evidence type="ECO:0000313" key="1">
    <source>
        <dbReference type="EMBL" id="PPR88749.1"/>
    </source>
</evidence>
<proteinExistence type="predicted"/>
<dbReference type="EMBL" id="KZ668176">
    <property type="protein sequence ID" value="PPR88749.1"/>
    <property type="molecule type" value="Genomic_DNA"/>
</dbReference>
<name>A0A2P5WCD6_GOSBA</name>
<dbReference type="AlphaFoldDB" id="A0A2P5WCD6"/>
<reference evidence="1 2" key="1">
    <citation type="submission" date="2015-01" db="EMBL/GenBank/DDBJ databases">
        <title>Genome of allotetraploid Gossypium barbadense reveals genomic plasticity and fiber elongation in cotton evolution.</title>
        <authorList>
            <person name="Chen X."/>
            <person name="Liu X."/>
            <person name="Zhao B."/>
            <person name="Zheng H."/>
            <person name="Hu Y."/>
            <person name="Lu G."/>
            <person name="Yang C."/>
            <person name="Chen J."/>
            <person name="Shan C."/>
            <person name="Zhang L."/>
            <person name="Zhou Y."/>
            <person name="Wang L."/>
            <person name="Guo W."/>
            <person name="Bai Y."/>
            <person name="Ruan J."/>
            <person name="Shangguan X."/>
            <person name="Mao Y."/>
            <person name="Jiang J."/>
            <person name="Zhu Y."/>
            <person name="Lei J."/>
            <person name="Kang H."/>
            <person name="Chen S."/>
            <person name="He X."/>
            <person name="Wang R."/>
            <person name="Wang Y."/>
            <person name="Chen J."/>
            <person name="Wang L."/>
            <person name="Yu S."/>
            <person name="Wang B."/>
            <person name="Wei J."/>
            <person name="Song S."/>
            <person name="Lu X."/>
            <person name="Gao Z."/>
            <person name="Gu W."/>
            <person name="Deng X."/>
            <person name="Ma D."/>
            <person name="Wang S."/>
            <person name="Liang W."/>
            <person name="Fang L."/>
            <person name="Cai C."/>
            <person name="Zhu X."/>
            <person name="Zhou B."/>
            <person name="Zhang Y."/>
            <person name="Chen Z."/>
            <person name="Xu S."/>
            <person name="Zhu R."/>
            <person name="Wang S."/>
            <person name="Zhang T."/>
            <person name="Zhao G."/>
        </authorList>
    </citation>
    <scope>NUCLEOTIDE SEQUENCE [LARGE SCALE GENOMIC DNA]</scope>
    <source>
        <strain evidence="2">cv. Xinhai21</strain>
        <tissue evidence="1">Leaf</tissue>
    </source>
</reference>
<organism evidence="1 2">
    <name type="scientific">Gossypium barbadense</name>
    <name type="common">Sea Island cotton</name>
    <name type="synonym">Hibiscus barbadensis</name>
    <dbReference type="NCBI Taxonomy" id="3634"/>
    <lineage>
        <taxon>Eukaryota</taxon>
        <taxon>Viridiplantae</taxon>
        <taxon>Streptophyta</taxon>
        <taxon>Embryophyta</taxon>
        <taxon>Tracheophyta</taxon>
        <taxon>Spermatophyta</taxon>
        <taxon>Magnoliopsida</taxon>
        <taxon>eudicotyledons</taxon>
        <taxon>Gunneridae</taxon>
        <taxon>Pentapetalae</taxon>
        <taxon>rosids</taxon>
        <taxon>malvids</taxon>
        <taxon>Malvales</taxon>
        <taxon>Malvaceae</taxon>
        <taxon>Malvoideae</taxon>
        <taxon>Gossypium</taxon>
    </lineage>
</organism>
<protein>
    <submittedName>
        <fullName evidence="1">Uncharacterized protein</fullName>
    </submittedName>
</protein>
<sequence>MPHGHIMTNPKGKKATVPAFKNENERHPPLAPPLRYDIHSSNFHKGLKRNYFRFYVPDPLVWGVASIGPHYNRGLLFQRALNYSFLNSSNNFGLAKHNLLEGNDQVVGKPELGPFLQHQVLDPCTLPFVESKQSKQPVLVNGSKEKKVSTTSCLTTEY</sequence>
<gene>
    <name evidence="1" type="ORF">GOBAR_AA31940</name>
</gene>
<dbReference type="Proteomes" id="UP000239757">
    <property type="component" value="Unassembled WGS sequence"/>
</dbReference>
<evidence type="ECO:0000313" key="2">
    <source>
        <dbReference type="Proteomes" id="UP000239757"/>
    </source>
</evidence>
<accession>A0A2P5WCD6</accession>